<accession>A0A1L7XPD1</accession>
<dbReference type="CDD" id="cd06661">
    <property type="entry name" value="GGCT_like"/>
    <property type="match status" value="1"/>
</dbReference>
<dbReference type="OrthoDB" id="3262926at2759"/>
<proteinExistence type="inferred from homology"/>
<dbReference type="PANTHER" id="PTHR31544:SF4">
    <property type="entry name" value="GAMMA-GLUTAMYLCYCLOTRANSFERASE-RELATED"/>
    <property type="match status" value="1"/>
</dbReference>
<gene>
    <name evidence="5" type="ORF">PAC_16806</name>
</gene>
<dbReference type="InterPro" id="IPR009288">
    <property type="entry name" value="AIG2-like_dom"/>
</dbReference>
<evidence type="ECO:0000256" key="3">
    <source>
        <dbReference type="ARBA" id="ARBA00030602"/>
    </source>
</evidence>
<dbReference type="Proteomes" id="UP000184330">
    <property type="component" value="Unassembled WGS sequence"/>
</dbReference>
<comment type="similarity">
    <text evidence="1">Belongs to the gamma-glutamylcyclotransferase family.</text>
</comment>
<dbReference type="PANTHER" id="PTHR31544">
    <property type="entry name" value="AIG2-LIKE PROTEIN D"/>
    <property type="match status" value="1"/>
</dbReference>
<evidence type="ECO:0000256" key="2">
    <source>
        <dbReference type="ARBA" id="ARBA00022679"/>
    </source>
</evidence>
<dbReference type="InterPro" id="IPR036568">
    <property type="entry name" value="GGCT-like_sf"/>
</dbReference>
<dbReference type="Pfam" id="PF06094">
    <property type="entry name" value="GGACT"/>
    <property type="match status" value="1"/>
</dbReference>
<dbReference type="AlphaFoldDB" id="A0A1L7XPD1"/>
<dbReference type="EMBL" id="FJOG01000040">
    <property type="protein sequence ID" value="CZR66905.1"/>
    <property type="molecule type" value="Genomic_DNA"/>
</dbReference>
<evidence type="ECO:0000313" key="6">
    <source>
        <dbReference type="Proteomes" id="UP000184330"/>
    </source>
</evidence>
<name>A0A1L7XPD1_9HELO</name>
<keyword evidence="6" id="KW-1185">Reference proteome</keyword>
<feature type="domain" description="Gamma-glutamylcyclotransferase AIG2-like" evidence="4">
    <location>
        <begin position="217"/>
        <end position="304"/>
    </location>
</feature>
<keyword evidence="2" id="KW-0808">Transferase</keyword>
<sequence>MDLFEELEKMALNVAEEPAETDAPSEETIHRWQTLFGYSYSDAVDKIEIHRSDISRKRITDEHWAMVRTKLESQGYDREAYEHELSRGRQPVIASKNQTKAVGNGRYLVKVEGPVTPELIQELSGPDKVVDVMRGIGDDGVAQFCILNATIKDALISKLANTAFKPTIVRLAEPAAKNLSSTSRYPTLSLDTTLPQHRPSTLDDEFLPKQDEYPVWYFFYGTLADPEVLMRHLGLRGEPMLWPASVRGGVLRTWAGKYRALVDGCEEDVVEGKAYEVETREHEDALRSYETSKYEVVRCVIQVGYREIPGCTFRFVGVADN</sequence>
<protein>
    <recommendedName>
        <fullName evidence="3">Putative gamma-glutamylcyclotransferase</fullName>
    </recommendedName>
</protein>
<dbReference type="InterPro" id="IPR013024">
    <property type="entry name" value="GGCT-like"/>
</dbReference>
<evidence type="ECO:0000313" key="5">
    <source>
        <dbReference type="EMBL" id="CZR66905.1"/>
    </source>
</evidence>
<dbReference type="Gene3D" id="3.10.490.10">
    <property type="entry name" value="Gamma-glutamyl cyclotransferase-like"/>
    <property type="match status" value="1"/>
</dbReference>
<reference evidence="5 6" key="1">
    <citation type="submission" date="2016-03" db="EMBL/GenBank/DDBJ databases">
        <authorList>
            <person name="Ploux O."/>
        </authorList>
    </citation>
    <scope>NUCLEOTIDE SEQUENCE [LARGE SCALE GENOMIC DNA]</scope>
    <source>
        <strain evidence="5 6">UAMH 11012</strain>
    </source>
</reference>
<evidence type="ECO:0000259" key="4">
    <source>
        <dbReference type="Pfam" id="PF06094"/>
    </source>
</evidence>
<dbReference type="SUPFAM" id="SSF110857">
    <property type="entry name" value="Gamma-glutamyl cyclotransferase-like"/>
    <property type="match status" value="1"/>
</dbReference>
<dbReference type="GO" id="GO:0016740">
    <property type="term" value="F:transferase activity"/>
    <property type="evidence" value="ECO:0007669"/>
    <property type="project" value="UniProtKB-KW"/>
</dbReference>
<evidence type="ECO:0000256" key="1">
    <source>
        <dbReference type="ARBA" id="ARBA00008861"/>
    </source>
</evidence>
<organism evidence="5 6">
    <name type="scientific">Phialocephala subalpina</name>
    <dbReference type="NCBI Taxonomy" id="576137"/>
    <lineage>
        <taxon>Eukaryota</taxon>
        <taxon>Fungi</taxon>
        <taxon>Dikarya</taxon>
        <taxon>Ascomycota</taxon>
        <taxon>Pezizomycotina</taxon>
        <taxon>Leotiomycetes</taxon>
        <taxon>Helotiales</taxon>
        <taxon>Mollisiaceae</taxon>
        <taxon>Phialocephala</taxon>
        <taxon>Phialocephala fortinii species complex</taxon>
    </lineage>
</organism>
<dbReference type="InterPro" id="IPR045038">
    <property type="entry name" value="AIG2-like"/>
</dbReference>